<accession>A0A2R6B3V3</accession>
<evidence type="ECO:0000313" key="2">
    <source>
        <dbReference type="Proteomes" id="UP000241284"/>
    </source>
</evidence>
<proteinExistence type="predicted"/>
<evidence type="ECO:0000313" key="1">
    <source>
        <dbReference type="EMBL" id="PSN93337.1"/>
    </source>
</evidence>
<gene>
    <name evidence="1" type="ORF">B9Q06_12265</name>
</gene>
<comment type="caution">
    <text evidence="1">The sequence shown here is derived from an EMBL/GenBank/DDBJ whole genome shotgun (WGS) entry which is preliminary data.</text>
</comment>
<dbReference type="AlphaFoldDB" id="A0A2R6B3V3"/>
<organism evidence="1 2">
    <name type="scientific">Candidatus Marsarchaeota G2 archaeon ECH_B_2</name>
    <dbReference type="NCBI Taxonomy" id="1978160"/>
    <lineage>
        <taxon>Archaea</taxon>
        <taxon>Candidatus Marsarchaeota</taxon>
        <taxon>Candidatus Marsarchaeota group 2</taxon>
    </lineage>
</organism>
<reference evidence="1 2" key="1">
    <citation type="submission" date="2017-04" db="EMBL/GenBank/DDBJ databases">
        <title>Novel microbial lineages endemic to geothermal iron-oxide mats fill important gaps in the evolutionary history of Archaea.</title>
        <authorList>
            <person name="Jay Z.J."/>
            <person name="Beam J.P."/>
            <person name="Dlakic M."/>
            <person name="Rusch D.B."/>
            <person name="Kozubal M.A."/>
            <person name="Inskeep W.P."/>
        </authorList>
    </citation>
    <scope>NUCLEOTIDE SEQUENCE [LARGE SCALE GENOMIC DNA]</scope>
    <source>
        <strain evidence="1">ECH_B_2</strain>
    </source>
</reference>
<protein>
    <submittedName>
        <fullName evidence="1">Uncharacterized protein</fullName>
    </submittedName>
</protein>
<dbReference type="EMBL" id="NEXH01000052">
    <property type="protein sequence ID" value="PSN93337.1"/>
    <property type="molecule type" value="Genomic_DNA"/>
</dbReference>
<dbReference type="Proteomes" id="UP000241284">
    <property type="component" value="Unassembled WGS sequence"/>
</dbReference>
<sequence length="155" mass="16039">MRNLALIIIAAIAILSTVVYASSVSVATPTYQAQSGVYYQVTGNIGAQGLGFTVAQSTSTASAQPCTWSSGRVCTTAVTPGHWVYTVNITLENGVTPDATYKVTVSWDTGSGYVQMGSLTFTAPSTVKAGQTMDFVFDTGSTSFNATVGIVITVA</sequence>
<name>A0A2R6B3V3_9ARCH</name>